<gene>
    <name evidence="2" type="ORF">BG61_08115</name>
</gene>
<organism evidence="2 3">
    <name type="scientific">Caballeronia glathei</name>
    <dbReference type="NCBI Taxonomy" id="60547"/>
    <lineage>
        <taxon>Bacteria</taxon>
        <taxon>Pseudomonadati</taxon>
        <taxon>Pseudomonadota</taxon>
        <taxon>Betaproteobacteria</taxon>
        <taxon>Burkholderiales</taxon>
        <taxon>Burkholderiaceae</taxon>
        <taxon>Caballeronia</taxon>
    </lineage>
</organism>
<keyword evidence="2" id="KW-0808">Transferase</keyword>
<accession>A0A069PQ20</accession>
<comment type="caution">
    <text evidence="2">The sequence shown here is derived from an EMBL/GenBank/DDBJ whole genome shotgun (WGS) entry which is preliminary data.</text>
</comment>
<dbReference type="InterPro" id="IPR001173">
    <property type="entry name" value="Glyco_trans_2-like"/>
</dbReference>
<dbReference type="GO" id="GO:0016740">
    <property type="term" value="F:transferase activity"/>
    <property type="evidence" value="ECO:0007669"/>
    <property type="project" value="UniProtKB-KW"/>
</dbReference>
<reference evidence="2 3" key="1">
    <citation type="submission" date="2014-03" db="EMBL/GenBank/DDBJ databases">
        <title>Draft Genome Sequences of Four Burkholderia Strains.</title>
        <authorList>
            <person name="Liu X.Y."/>
            <person name="Li C.X."/>
            <person name="Xu J.H."/>
        </authorList>
    </citation>
    <scope>NUCLEOTIDE SEQUENCE [LARGE SCALE GENOMIC DNA]</scope>
    <source>
        <strain evidence="2 3">DSM 50014</strain>
    </source>
</reference>
<evidence type="ECO:0000313" key="2">
    <source>
        <dbReference type="EMBL" id="KDR42537.1"/>
    </source>
</evidence>
<dbReference type="PANTHER" id="PTHR43685:SF2">
    <property type="entry name" value="GLYCOSYLTRANSFERASE 2-LIKE DOMAIN-CONTAINING PROTEIN"/>
    <property type="match status" value="1"/>
</dbReference>
<dbReference type="Pfam" id="PF00535">
    <property type="entry name" value="Glycos_transf_2"/>
    <property type="match status" value="1"/>
</dbReference>
<dbReference type="Proteomes" id="UP000027466">
    <property type="component" value="Unassembled WGS sequence"/>
</dbReference>
<evidence type="ECO:0000259" key="1">
    <source>
        <dbReference type="Pfam" id="PF00535"/>
    </source>
</evidence>
<evidence type="ECO:0000313" key="3">
    <source>
        <dbReference type="Proteomes" id="UP000027466"/>
    </source>
</evidence>
<dbReference type="EMBL" id="JFHC01000015">
    <property type="protein sequence ID" value="KDR42537.1"/>
    <property type="molecule type" value="Genomic_DNA"/>
</dbReference>
<dbReference type="InterPro" id="IPR029044">
    <property type="entry name" value="Nucleotide-diphossugar_trans"/>
</dbReference>
<name>A0A069PQ20_9BURK</name>
<protein>
    <submittedName>
        <fullName evidence="2">Glycosyl transferase family 2</fullName>
    </submittedName>
</protein>
<dbReference type="STRING" id="60547.GCA_000751215_00703"/>
<dbReference type="Gene3D" id="3.90.550.10">
    <property type="entry name" value="Spore Coat Polysaccharide Biosynthesis Protein SpsA, Chain A"/>
    <property type="match status" value="1"/>
</dbReference>
<feature type="domain" description="Glycosyltransferase 2-like" evidence="1">
    <location>
        <begin position="12"/>
        <end position="158"/>
    </location>
</feature>
<dbReference type="InterPro" id="IPR050834">
    <property type="entry name" value="Glycosyltransf_2"/>
</dbReference>
<dbReference type="PANTHER" id="PTHR43685">
    <property type="entry name" value="GLYCOSYLTRANSFERASE"/>
    <property type="match status" value="1"/>
</dbReference>
<dbReference type="SUPFAM" id="SSF53448">
    <property type="entry name" value="Nucleotide-diphospho-sugar transferases"/>
    <property type="match status" value="1"/>
</dbReference>
<proteinExistence type="predicted"/>
<dbReference type="AlphaFoldDB" id="A0A069PQ20"/>
<sequence length="339" mass="37384">MSSGGFPAPLVSTVIPTFRRGDMVSRAVQTVLAQHYPNLEVIVVDDNVESAEQRRVRDALAPFGDRVTVVSNERSKGACGARNTGILHARGELIAFLDDDDLWLPGKLSAQVALLQQHEFVAALCHYIDIDVAFGHACHCRPSLPVLTREQALRGECPTSTSLAVVRREVLIKAGLFDETLPSFQDFDMWLRCLAFGDFGYVGMPLVEFVQHAGDRTSVNIGRRLAGLAAIERKWGAAMSAQGNFAAFKRRVHVDVLIASGRAALDGRYFEALGHFRRAALLDRLSVRSAFWLAIGVLGPRLGRALYRQLLRVRRVETVKAVMFDPARLESPHARSASR</sequence>
<dbReference type="CDD" id="cd00761">
    <property type="entry name" value="Glyco_tranf_GTA_type"/>
    <property type="match status" value="1"/>
</dbReference>
<keyword evidence="3" id="KW-1185">Reference proteome</keyword>